<feature type="domain" description="HAMP" evidence="14">
    <location>
        <begin position="69"/>
        <end position="122"/>
    </location>
</feature>
<keyword evidence="4 8" id="KW-0597">Phosphoprotein</keyword>
<dbReference type="CDD" id="cd00082">
    <property type="entry name" value="HisKA"/>
    <property type="match status" value="1"/>
</dbReference>
<keyword evidence="6" id="KW-0902">Two-component regulatory system</keyword>
<dbReference type="InterPro" id="IPR001789">
    <property type="entry name" value="Sig_transdc_resp-reg_receiver"/>
</dbReference>
<keyword evidence="10" id="KW-0472">Membrane</keyword>
<dbReference type="SUPFAM" id="SSF55874">
    <property type="entry name" value="ATPase domain of HSP90 chaperone/DNA topoisomerase II/histidine kinase"/>
    <property type="match status" value="1"/>
</dbReference>
<feature type="domain" description="Response regulatory" evidence="12">
    <location>
        <begin position="890"/>
        <end position="1006"/>
    </location>
</feature>
<reference evidence="18" key="1">
    <citation type="journal article" date="2019" name="Int. J. Syst. Evol. Microbiol.">
        <title>The Global Catalogue of Microorganisms (GCM) 10K type strain sequencing project: providing services to taxonomists for standard genome sequencing and annotation.</title>
        <authorList>
            <consortium name="The Broad Institute Genomics Platform"/>
            <consortium name="The Broad Institute Genome Sequencing Center for Infectious Disease"/>
            <person name="Wu L."/>
            <person name="Ma J."/>
        </authorList>
    </citation>
    <scope>NUCLEOTIDE SEQUENCE [LARGE SCALE GENOMIC DNA]</scope>
    <source>
        <strain evidence="18">KACC 12597</strain>
    </source>
</reference>
<dbReference type="InterPro" id="IPR029787">
    <property type="entry name" value="Nucleotide_cyclase"/>
</dbReference>
<gene>
    <name evidence="17" type="ORF">ACFSJC_18500</name>
</gene>
<dbReference type="InterPro" id="IPR001633">
    <property type="entry name" value="EAL_dom"/>
</dbReference>
<dbReference type="PROSITE" id="PS50109">
    <property type="entry name" value="HIS_KIN"/>
    <property type="match status" value="1"/>
</dbReference>
<organism evidence="17 18">
    <name type="scientific">Thiorhodococcus fuscus</name>
    <dbReference type="NCBI Taxonomy" id="527200"/>
    <lineage>
        <taxon>Bacteria</taxon>
        <taxon>Pseudomonadati</taxon>
        <taxon>Pseudomonadota</taxon>
        <taxon>Gammaproteobacteria</taxon>
        <taxon>Chromatiales</taxon>
        <taxon>Chromatiaceae</taxon>
        <taxon>Thiorhodococcus</taxon>
    </lineage>
</organism>
<evidence type="ECO:0000313" key="17">
    <source>
        <dbReference type="EMBL" id="MFD2113842.1"/>
    </source>
</evidence>
<dbReference type="SUPFAM" id="SSF47226">
    <property type="entry name" value="Histidine-containing phosphotransfer domain, HPT domain"/>
    <property type="match status" value="1"/>
</dbReference>
<dbReference type="InterPro" id="IPR043128">
    <property type="entry name" value="Rev_trsase/Diguanyl_cyclase"/>
</dbReference>
<feature type="modified residue" description="4-aspartylphosphate" evidence="8">
    <location>
        <position position="614"/>
    </location>
</feature>
<dbReference type="Gene3D" id="3.30.70.270">
    <property type="match status" value="1"/>
</dbReference>
<dbReference type="Pfam" id="PF00072">
    <property type="entry name" value="Response_reg"/>
    <property type="match status" value="2"/>
</dbReference>
<evidence type="ECO:0000259" key="11">
    <source>
        <dbReference type="PROSITE" id="PS50109"/>
    </source>
</evidence>
<dbReference type="InterPro" id="IPR008207">
    <property type="entry name" value="Sig_transdc_His_kin_Hpt_dom"/>
</dbReference>
<dbReference type="Gene3D" id="3.20.20.450">
    <property type="entry name" value="EAL domain"/>
    <property type="match status" value="1"/>
</dbReference>
<evidence type="ECO:0000256" key="5">
    <source>
        <dbReference type="ARBA" id="ARBA00022679"/>
    </source>
</evidence>
<name>A0ABW4YDS7_9GAMM</name>
<accession>A0ABW4YDS7</accession>
<sequence length="1588" mass="172618">MKSASCSPLGDAFRRIRGAAILTSLLLLVPAVVVIQSNPNRIVANAALLMFVVLLAISMGLLVADRWQRRVTRPLVALSSLIERVLREGDYGLRAAPLEDIQLSRVAVGFNALLERLEQLGQRDRWYFRQRERIEHEFDERCGHLAQANVELEQQIRQSESARRAAERLLEVADQVKQAKSQLLSNMSHEIHTHLAGVMGIGELLIAEDLPSEQRRLPAALVRSGGALRTAINDMLDVAQIEAGRIRLGTGDFVLADCIEESLVALADRARERGVELVIRLDPDLPHAIRGDQVRISQVLGILGAAAIRSVLGRELLLMVRLDEREGDRAVVRVEVQVVGKGGLGGEFDSAALGGRTLAGSGSHLGLSIARDLIELMGGASTLGDSARSEGLGFRLPVTVTQWEAPWSVARAQLQGMRMVLLGPRSQALTTLCDYASEAGVLVYECTEPGEAREVLSEAHDGVVPFDLLVMDSELKDLDLLVSPSVLAETPALDQVARILLVPTIDDWGGESTAALRVDAYLVKPVRRSQLIATLARVTSGGGVAPGSTEAVTADNGALEPLGLKVLVADDNAINQDLAVAMLSALGCESRAVFDGQAAVDACTAESFDAVLMDCKMPLMDGYEATRRLRLRESGGSGRRLRIIALTAHAMEGDQERCQAAGMDDYLTKPISMKSLHRALLRGVGGRVRPVSDLDACEPGVTVDLGMPARLGPDPFCLDDLEAVPVLNPGALDEIGSIDPRSGSALVMRMIASYLDSESTLVARIRAGIEAGQPQGVAEAARALCSAAKTLGAARLATLCARLERSSRAGGAQVPPLRVTSTLEQTAAETRIAIGERFGGTGDRPREIAIADRSSVATPMREFDSLVPMPLSKGQFVEVDDRPSVRDRPLILVVDDDPSTHLLAQTAFEESGLRFAGAWDGQGALEAVRFQRPDLVLLDAGIPVMDGYETCRRFRSLAGFELLPILMLTGLEDLSAVEAAYDSGATDFYSKPVNWRLLVHRIRYLLRNHATLDALHLSEARNAALIAAIPDALMRLDRRGRVLQFKLGRILKRVRETVESRPTVLSDLLPESACALIQRELDTTLAEHGVRELEVELSNDREETLFFDVRLIAVDSEQVILLLRDMTERRRRQRVIHQLAYQDGLTGLANRAQFNQDLDSALTRNRRRDDRIALLFLDLDRFKRINDSLGHGIGDELLRGAAQRLQDAVDEASTGATLRVGSIANTVARLGGDELTVILKGQGVERVAQRVAGHVIERFNEPFLCSGHSIVCTASIGIALSPNDGETPETLLKHADTALYAAKLDGRNTYRFFTASMGESASRKLDIESRLRCALDRGDFKLLYQPTLDIGSGEVLGLEALLRWEDGENGLVEPADFISIAEESGLIVPIGSWMMNELRRQRALWLREGSAWPISINLSDCQFSDERLIEQLVALSQECPAGAIELEVTERLLLTRDTRWIETLALLRARGLRVAVDNVGTGYSSLSLLKQLPIDTLKIDRSLVREIGRDSTSELLVRTLVALGRGLGVRVVADGVETNEQLDFLAREGCHAAQGYPFSAPLAPSQLVFDLSAVGSPPGRGVRTHPGL</sequence>
<dbReference type="Pfam" id="PF00563">
    <property type="entry name" value="EAL"/>
    <property type="match status" value="1"/>
</dbReference>
<evidence type="ECO:0000259" key="14">
    <source>
        <dbReference type="PROSITE" id="PS50885"/>
    </source>
</evidence>
<evidence type="ECO:0000259" key="16">
    <source>
        <dbReference type="PROSITE" id="PS50894"/>
    </source>
</evidence>
<dbReference type="SUPFAM" id="SSF47384">
    <property type="entry name" value="Homodimeric domain of signal transducing histidine kinase"/>
    <property type="match status" value="1"/>
</dbReference>
<keyword evidence="10" id="KW-1133">Transmembrane helix</keyword>
<feature type="coiled-coil region" evidence="9">
    <location>
        <begin position="145"/>
        <end position="182"/>
    </location>
</feature>
<evidence type="ECO:0000259" key="15">
    <source>
        <dbReference type="PROSITE" id="PS50887"/>
    </source>
</evidence>
<feature type="domain" description="Response regulatory" evidence="12">
    <location>
        <begin position="565"/>
        <end position="684"/>
    </location>
</feature>
<dbReference type="InterPro" id="IPR011006">
    <property type="entry name" value="CheY-like_superfamily"/>
</dbReference>
<dbReference type="CDD" id="cd01948">
    <property type="entry name" value="EAL"/>
    <property type="match status" value="1"/>
</dbReference>
<dbReference type="PROSITE" id="PS50110">
    <property type="entry name" value="RESPONSE_REGULATORY"/>
    <property type="match status" value="3"/>
</dbReference>
<dbReference type="InterPro" id="IPR035919">
    <property type="entry name" value="EAL_sf"/>
</dbReference>
<proteinExistence type="predicted"/>
<dbReference type="SUPFAM" id="SSF55073">
    <property type="entry name" value="Nucleotide cyclase"/>
    <property type="match status" value="1"/>
</dbReference>
<keyword evidence="10" id="KW-0812">Transmembrane</keyword>
<evidence type="ECO:0000256" key="1">
    <source>
        <dbReference type="ARBA" id="ARBA00000085"/>
    </source>
</evidence>
<keyword evidence="18" id="KW-1185">Reference proteome</keyword>
<feature type="transmembrane region" description="Helical" evidence="10">
    <location>
        <begin position="42"/>
        <end position="64"/>
    </location>
</feature>
<evidence type="ECO:0000256" key="10">
    <source>
        <dbReference type="SAM" id="Phobius"/>
    </source>
</evidence>
<feature type="domain" description="Response regulatory" evidence="12">
    <location>
        <begin position="418"/>
        <end position="539"/>
    </location>
</feature>
<dbReference type="Gene3D" id="3.30.565.10">
    <property type="entry name" value="Histidine kinase-like ATPase, C-terminal domain"/>
    <property type="match status" value="1"/>
</dbReference>
<dbReference type="InterPro" id="IPR036097">
    <property type="entry name" value="HisK_dim/P_sf"/>
</dbReference>
<dbReference type="SMART" id="SM00052">
    <property type="entry name" value="EAL"/>
    <property type="match status" value="1"/>
</dbReference>
<evidence type="ECO:0000256" key="4">
    <source>
        <dbReference type="ARBA" id="ARBA00022553"/>
    </source>
</evidence>
<feature type="domain" description="EAL" evidence="13">
    <location>
        <begin position="1324"/>
        <end position="1575"/>
    </location>
</feature>
<dbReference type="PROSITE" id="PS50894">
    <property type="entry name" value="HPT"/>
    <property type="match status" value="1"/>
</dbReference>
<feature type="modified residue" description="4-aspartylphosphate" evidence="8">
    <location>
        <position position="939"/>
    </location>
</feature>
<dbReference type="InterPro" id="IPR003660">
    <property type="entry name" value="HAMP_dom"/>
</dbReference>
<dbReference type="InterPro" id="IPR003661">
    <property type="entry name" value="HisK_dim/P_dom"/>
</dbReference>
<dbReference type="PANTHER" id="PTHR44757">
    <property type="entry name" value="DIGUANYLATE CYCLASE DGCP"/>
    <property type="match status" value="1"/>
</dbReference>
<dbReference type="Gene3D" id="3.30.450.20">
    <property type="entry name" value="PAS domain"/>
    <property type="match status" value="1"/>
</dbReference>
<dbReference type="CDD" id="cd17546">
    <property type="entry name" value="REC_hyHK_CKI1_RcsC-like"/>
    <property type="match status" value="1"/>
</dbReference>
<dbReference type="Proteomes" id="UP001597337">
    <property type="component" value="Unassembled WGS sequence"/>
</dbReference>
<evidence type="ECO:0000256" key="9">
    <source>
        <dbReference type="SAM" id="Coils"/>
    </source>
</evidence>
<evidence type="ECO:0000259" key="13">
    <source>
        <dbReference type="PROSITE" id="PS50883"/>
    </source>
</evidence>
<dbReference type="InterPro" id="IPR036890">
    <property type="entry name" value="HATPase_C_sf"/>
</dbReference>
<evidence type="ECO:0000259" key="12">
    <source>
        <dbReference type="PROSITE" id="PS50110"/>
    </source>
</evidence>
<dbReference type="InterPro" id="IPR000160">
    <property type="entry name" value="GGDEF_dom"/>
</dbReference>
<feature type="domain" description="Histidine kinase" evidence="11">
    <location>
        <begin position="186"/>
        <end position="402"/>
    </location>
</feature>
<protein>
    <recommendedName>
        <fullName evidence="3">histidine kinase</fullName>
        <ecNumber evidence="3">2.7.13.3</ecNumber>
    </recommendedName>
</protein>
<dbReference type="SMART" id="SM00267">
    <property type="entry name" value="GGDEF"/>
    <property type="match status" value="1"/>
</dbReference>
<dbReference type="PANTHER" id="PTHR44757:SF2">
    <property type="entry name" value="BIOFILM ARCHITECTURE MAINTENANCE PROTEIN MBAA"/>
    <property type="match status" value="1"/>
</dbReference>
<dbReference type="PROSITE" id="PS50885">
    <property type="entry name" value="HAMP"/>
    <property type="match status" value="1"/>
</dbReference>
<dbReference type="SUPFAM" id="SSF141868">
    <property type="entry name" value="EAL domain-like"/>
    <property type="match status" value="1"/>
</dbReference>
<dbReference type="RefSeq" id="WP_386028676.1">
    <property type="nucleotide sequence ID" value="NZ_JBHUHX010000059.1"/>
</dbReference>
<feature type="domain" description="HPt" evidence="16">
    <location>
        <begin position="743"/>
        <end position="841"/>
    </location>
</feature>
<evidence type="ECO:0000256" key="6">
    <source>
        <dbReference type="ARBA" id="ARBA00023012"/>
    </source>
</evidence>
<dbReference type="InterPro" id="IPR005467">
    <property type="entry name" value="His_kinase_dom"/>
</dbReference>
<dbReference type="InterPro" id="IPR036641">
    <property type="entry name" value="HPT_dom_sf"/>
</dbReference>
<dbReference type="Gene3D" id="1.10.287.130">
    <property type="match status" value="1"/>
</dbReference>
<comment type="subcellular location">
    <subcellularLocation>
        <location evidence="2">Membrane</location>
    </subcellularLocation>
</comment>
<evidence type="ECO:0000256" key="8">
    <source>
        <dbReference type="PROSITE-ProRule" id="PRU00169"/>
    </source>
</evidence>
<comment type="caution">
    <text evidence="7">Lacks conserved residue(s) required for the propagation of feature annotation.</text>
</comment>
<dbReference type="Gene3D" id="3.40.50.2300">
    <property type="match status" value="3"/>
</dbReference>
<dbReference type="Gene3D" id="1.20.120.160">
    <property type="entry name" value="HPT domain"/>
    <property type="match status" value="1"/>
</dbReference>
<keyword evidence="5" id="KW-0808">Transferase</keyword>
<dbReference type="SUPFAM" id="SSF52172">
    <property type="entry name" value="CheY-like"/>
    <property type="match status" value="3"/>
</dbReference>
<dbReference type="SMART" id="SM00388">
    <property type="entry name" value="HisKA"/>
    <property type="match status" value="1"/>
</dbReference>
<dbReference type="PROSITE" id="PS50883">
    <property type="entry name" value="EAL"/>
    <property type="match status" value="1"/>
</dbReference>
<feature type="modified residue" description="4-aspartylphosphate" evidence="8">
    <location>
        <position position="472"/>
    </location>
</feature>
<evidence type="ECO:0000256" key="3">
    <source>
        <dbReference type="ARBA" id="ARBA00012438"/>
    </source>
</evidence>
<dbReference type="SMART" id="SM00448">
    <property type="entry name" value="REC"/>
    <property type="match status" value="2"/>
</dbReference>
<evidence type="ECO:0000256" key="2">
    <source>
        <dbReference type="ARBA" id="ARBA00004370"/>
    </source>
</evidence>
<dbReference type="Pfam" id="PF00512">
    <property type="entry name" value="HisKA"/>
    <property type="match status" value="1"/>
</dbReference>
<keyword evidence="9" id="KW-0175">Coiled coil</keyword>
<evidence type="ECO:0000313" key="18">
    <source>
        <dbReference type="Proteomes" id="UP001597337"/>
    </source>
</evidence>
<dbReference type="CDD" id="cd01949">
    <property type="entry name" value="GGDEF"/>
    <property type="match status" value="1"/>
</dbReference>
<feature type="transmembrane region" description="Helical" evidence="10">
    <location>
        <begin position="16"/>
        <end position="35"/>
    </location>
</feature>
<dbReference type="EMBL" id="JBHUHX010000059">
    <property type="protein sequence ID" value="MFD2113842.1"/>
    <property type="molecule type" value="Genomic_DNA"/>
</dbReference>
<dbReference type="NCBIfam" id="TIGR00254">
    <property type="entry name" value="GGDEF"/>
    <property type="match status" value="1"/>
</dbReference>
<evidence type="ECO:0000256" key="7">
    <source>
        <dbReference type="PROSITE-ProRule" id="PRU00110"/>
    </source>
</evidence>
<dbReference type="Pfam" id="PF00990">
    <property type="entry name" value="GGDEF"/>
    <property type="match status" value="1"/>
</dbReference>
<feature type="domain" description="GGDEF" evidence="15">
    <location>
        <begin position="1170"/>
        <end position="1315"/>
    </location>
</feature>
<dbReference type="EC" id="2.7.13.3" evidence="3"/>
<dbReference type="PROSITE" id="PS50887">
    <property type="entry name" value="GGDEF"/>
    <property type="match status" value="1"/>
</dbReference>
<dbReference type="InterPro" id="IPR052155">
    <property type="entry name" value="Biofilm_reg_signaling"/>
</dbReference>
<comment type="caution">
    <text evidence="17">The sequence shown here is derived from an EMBL/GenBank/DDBJ whole genome shotgun (WGS) entry which is preliminary data.</text>
</comment>
<comment type="catalytic activity">
    <reaction evidence="1">
        <text>ATP + protein L-histidine = ADP + protein N-phospho-L-histidine.</text>
        <dbReference type="EC" id="2.7.13.3"/>
    </reaction>
</comment>